<dbReference type="InterPro" id="IPR046500">
    <property type="entry name" value="DUF6678"/>
</dbReference>
<dbReference type="EMBL" id="RCZD01000020">
    <property type="protein sequence ID" value="TPG53734.1"/>
    <property type="molecule type" value="Genomic_DNA"/>
</dbReference>
<protein>
    <submittedName>
        <fullName evidence="1">Uncharacterized protein</fullName>
    </submittedName>
</protein>
<name>A0A502FW84_9GAMM</name>
<proteinExistence type="predicted"/>
<dbReference type="OrthoDB" id="8235233at2"/>
<dbReference type="AlphaFoldDB" id="A0A502FW84"/>
<reference evidence="1 2" key="1">
    <citation type="journal article" date="2019" name="Environ. Microbiol.">
        <title>Species interactions and distinct microbial communities in high Arctic permafrost affected cryosols are associated with the CH4 and CO2 gas fluxes.</title>
        <authorList>
            <person name="Altshuler I."/>
            <person name="Hamel J."/>
            <person name="Turney S."/>
            <person name="Magnuson E."/>
            <person name="Levesque R."/>
            <person name="Greer C."/>
            <person name="Whyte L.G."/>
        </authorList>
    </citation>
    <scope>NUCLEOTIDE SEQUENCE [LARGE SCALE GENOMIC DNA]</scope>
    <source>
        <strain evidence="1 2">E4</strain>
    </source>
</reference>
<comment type="caution">
    <text evidence="1">The sequence shown here is derived from an EMBL/GenBank/DDBJ whole genome shotgun (WGS) entry which is preliminary data.</text>
</comment>
<dbReference type="Pfam" id="PF20383">
    <property type="entry name" value="DUF6678"/>
    <property type="match status" value="1"/>
</dbReference>
<dbReference type="Proteomes" id="UP000317663">
    <property type="component" value="Unassembled WGS sequence"/>
</dbReference>
<evidence type="ECO:0000313" key="1">
    <source>
        <dbReference type="EMBL" id="TPG53734.1"/>
    </source>
</evidence>
<gene>
    <name evidence="1" type="ORF">EAH77_23990</name>
</gene>
<accession>A0A502FW84</accession>
<evidence type="ECO:0000313" key="2">
    <source>
        <dbReference type="Proteomes" id="UP000317663"/>
    </source>
</evidence>
<organism evidence="1 2">
    <name type="scientific">Ewingella americana</name>
    <dbReference type="NCBI Taxonomy" id="41202"/>
    <lineage>
        <taxon>Bacteria</taxon>
        <taxon>Pseudomonadati</taxon>
        <taxon>Pseudomonadota</taxon>
        <taxon>Gammaproteobacteria</taxon>
        <taxon>Enterobacterales</taxon>
        <taxon>Yersiniaceae</taxon>
        <taxon>Ewingella</taxon>
    </lineage>
</organism>
<sequence length="104" mass="11815">MHYSCMNNTKWDEIRLAMVNMSSPPRWKTVTLSGYESLPDGEWFYHFKVGGYSDIHHLDVLTSSPEQHAMVGEVLQAIHVPGIETTFGYRIFGYADLATAVSYL</sequence>
<dbReference type="RefSeq" id="WP_140475765.1">
    <property type="nucleotide sequence ID" value="NZ_RCZD01000020.1"/>
</dbReference>
<keyword evidence="2" id="KW-1185">Reference proteome</keyword>